<name>D3RTN5_ALLVD</name>
<protein>
    <submittedName>
        <fullName evidence="8">YcfA family protein</fullName>
    </submittedName>
</protein>
<dbReference type="Proteomes" id="UP000001441">
    <property type="component" value="Chromosome"/>
</dbReference>
<evidence type="ECO:0000256" key="4">
    <source>
        <dbReference type="ARBA" id="ARBA00022759"/>
    </source>
</evidence>
<evidence type="ECO:0000256" key="6">
    <source>
        <dbReference type="ARBA" id="ARBA00022884"/>
    </source>
</evidence>
<dbReference type="GO" id="GO:0016787">
    <property type="term" value="F:hydrolase activity"/>
    <property type="evidence" value="ECO:0007669"/>
    <property type="project" value="UniProtKB-KW"/>
</dbReference>
<dbReference type="EMBL" id="CP001896">
    <property type="protein sequence ID" value="ADC62544.1"/>
    <property type="molecule type" value="Genomic_DNA"/>
</dbReference>
<accession>D3RTN5</accession>
<dbReference type="HOGENOM" id="CLU_2884539_0_0_6"/>
<dbReference type="SUPFAM" id="SSF54786">
    <property type="entry name" value="YcfA/nrd intein domain"/>
    <property type="match status" value="1"/>
</dbReference>
<evidence type="ECO:0000313" key="9">
    <source>
        <dbReference type="Proteomes" id="UP000001441"/>
    </source>
</evidence>
<dbReference type="GO" id="GO:0004519">
    <property type="term" value="F:endonuclease activity"/>
    <property type="evidence" value="ECO:0007669"/>
    <property type="project" value="UniProtKB-KW"/>
</dbReference>
<sequence>MLSRLTENMKFSELVRLLEKNGFHLVKQKRSIRYYTRVGWDNVVRVDFYDAKEVPTGTCRSLLKTAGIDQ</sequence>
<dbReference type="STRING" id="572477.Alvin_1612"/>
<dbReference type="InterPro" id="IPR038570">
    <property type="entry name" value="HicA_sf"/>
</dbReference>
<keyword evidence="4" id="KW-0255">Endonuclease</keyword>
<evidence type="ECO:0000256" key="7">
    <source>
        <dbReference type="ARBA" id="ARBA00023016"/>
    </source>
</evidence>
<proteinExistence type="inferred from homology"/>
<evidence type="ECO:0000256" key="5">
    <source>
        <dbReference type="ARBA" id="ARBA00022801"/>
    </source>
</evidence>
<gene>
    <name evidence="8" type="ordered locus">Alvin_1612</name>
</gene>
<comment type="similarity">
    <text evidence="1">Belongs to the HicA mRNA interferase family.</text>
</comment>
<evidence type="ECO:0000256" key="2">
    <source>
        <dbReference type="ARBA" id="ARBA00022649"/>
    </source>
</evidence>
<keyword evidence="9" id="KW-1185">Reference proteome</keyword>
<evidence type="ECO:0000313" key="8">
    <source>
        <dbReference type="EMBL" id="ADC62544.1"/>
    </source>
</evidence>
<evidence type="ECO:0000256" key="1">
    <source>
        <dbReference type="ARBA" id="ARBA00006620"/>
    </source>
</evidence>
<dbReference type="KEGG" id="alv:Alvin_1612"/>
<dbReference type="AlphaFoldDB" id="D3RTN5"/>
<dbReference type="eggNOG" id="COG1724">
    <property type="taxonomic scope" value="Bacteria"/>
</dbReference>
<keyword evidence="6" id="KW-0694">RNA-binding</keyword>
<keyword evidence="2" id="KW-1277">Toxin-antitoxin system</keyword>
<keyword evidence="5" id="KW-0378">Hydrolase</keyword>
<keyword evidence="3" id="KW-0540">Nuclease</keyword>
<dbReference type="GO" id="GO:0003729">
    <property type="term" value="F:mRNA binding"/>
    <property type="evidence" value="ECO:0007669"/>
    <property type="project" value="InterPro"/>
</dbReference>
<dbReference type="Gene3D" id="3.30.920.30">
    <property type="entry name" value="Hypothetical protein"/>
    <property type="match status" value="1"/>
</dbReference>
<organism evidence="8 9">
    <name type="scientific">Allochromatium vinosum (strain ATCC 17899 / DSM 180 / NBRC 103801 / NCIMB 10441 / D)</name>
    <name type="common">Chromatium vinosum</name>
    <dbReference type="NCBI Taxonomy" id="572477"/>
    <lineage>
        <taxon>Bacteria</taxon>
        <taxon>Pseudomonadati</taxon>
        <taxon>Pseudomonadota</taxon>
        <taxon>Gammaproteobacteria</taxon>
        <taxon>Chromatiales</taxon>
        <taxon>Chromatiaceae</taxon>
        <taxon>Allochromatium</taxon>
    </lineage>
</organism>
<dbReference type="InterPro" id="IPR012933">
    <property type="entry name" value="HicA_mRNA_interferase"/>
</dbReference>
<reference evidence="8 9" key="1">
    <citation type="journal article" date="2011" name="Stand. Genomic Sci.">
        <title>Complete genome sequence of Allochromatium vinosum DSM 180(T).</title>
        <authorList>
            <person name="Weissgerber T."/>
            <person name="Zigann R."/>
            <person name="Bruce D."/>
            <person name="Chang Y.J."/>
            <person name="Detter J.C."/>
            <person name="Han C."/>
            <person name="Hauser L."/>
            <person name="Jeffries C.D."/>
            <person name="Land M."/>
            <person name="Munk A.C."/>
            <person name="Tapia R."/>
            <person name="Dahl C."/>
        </authorList>
    </citation>
    <scope>NUCLEOTIDE SEQUENCE [LARGE SCALE GENOMIC DNA]</scope>
    <source>
        <strain evidence="9">ATCC 17899 / DSM 180 / NBRC 103801 / NCIMB 10441 / D</strain>
    </source>
</reference>
<evidence type="ECO:0000256" key="3">
    <source>
        <dbReference type="ARBA" id="ARBA00022722"/>
    </source>
</evidence>
<dbReference type="Pfam" id="PF07927">
    <property type="entry name" value="HicA_toxin"/>
    <property type="match status" value="1"/>
</dbReference>
<keyword evidence="7" id="KW-0346">Stress response</keyword>